<feature type="transmembrane region" description="Helical" evidence="1">
    <location>
        <begin position="168"/>
        <end position="185"/>
    </location>
</feature>
<proteinExistence type="predicted"/>
<evidence type="ECO:0000313" key="4">
    <source>
        <dbReference type="Proteomes" id="UP001050975"/>
    </source>
</evidence>
<name>A0AAV3X2P5_9CYAN</name>
<feature type="transmembrane region" description="Helical" evidence="1">
    <location>
        <begin position="265"/>
        <end position="291"/>
    </location>
</feature>
<feature type="transmembrane region" description="Helical" evidence="1">
    <location>
        <begin position="221"/>
        <end position="245"/>
    </location>
</feature>
<dbReference type="Pfam" id="PF13367">
    <property type="entry name" value="PrsW-protease"/>
    <property type="match status" value="1"/>
</dbReference>
<dbReference type="InterPro" id="IPR008984">
    <property type="entry name" value="SMAD_FHA_dom_sf"/>
</dbReference>
<dbReference type="EMBL" id="BLAY01000008">
    <property type="protein sequence ID" value="GET36065.1"/>
    <property type="molecule type" value="Genomic_DNA"/>
</dbReference>
<feature type="transmembrane region" description="Helical" evidence="1">
    <location>
        <begin position="352"/>
        <end position="376"/>
    </location>
</feature>
<feature type="transmembrane region" description="Helical" evidence="1">
    <location>
        <begin position="412"/>
        <end position="433"/>
    </location>
</feature>
<keyword evidence="4" id="KW-1185">Reference proteome</keyword>
<dbReference type="InterPro" id="IPR050923">
    <property type="entry name" value="Cell_Proc_Reg/RNA_Proc"/>
</dbReference>
<dbReference type="SMART" id="SM00240">
    <property type="entry name" value="FHA"/>
    <property type="match status" value="1"/>
</dbReference>
<reference evidence="3" key="1">
    <citation type="submission" date="2019-10" db="EMBL/GenBank/DDBJ databases">
        <title>Draft genome sequece of Microseira wollei NIES-4236.</title>
        <authorList>
            <person name="Yamaguchi H."/>
            <person name="Suzuki S."/>
            <person name="Kawachi M."/>
        </authorList>
    </citation>
    <scope>NUCLEOTIDE SEQUENCE</scope>
    <source>
        <strain evidence="3">NIES-4236</strain>
    </source>
</reference>
<feature type="domain" description="FHA" evidence="2">
    <location>
        <begin position="34"/>
        <end position="87"/>
    </location>
</feature>
<dbReference type="InterPro" id="IPR000253">
    <property type="entry name" value="FHA_dom"/>
</dbReference>
<evidence type="ECO:0000256" key="1">
    <source>
        <dbReference type="SAM" id="Phobius"/>
    </source>
</evidence>
<dbReference type="AlphaFoldDB" id="A0AAV3X2P5"/>
<gene>
    <name evidence="3" type="ORF">MiSe_08130</name>
</gene>
<keyword evidence="1" id="KW-0472">Membrane</keyword>
<sequence length="454" mass="49303">MTGFERSVGFLRHLSPSGLGESQLRHKLTTTGEVIIGRDFGCEIVLDSDEYGMVSRRHAAVRPVNAGIWEICDLNSANGTYVNGERLQGCRYLRTGDRIQLGKNGPEFIFECNPSSQTPGSFRSAPTHAATPLMATPAISNPSGRLDRVTISQLFPILSTGRQLKQKAFLMPAIVTVGFVVLMFTAVGEPLAFNMLLAAYLAGAAYYFVYQLCGKHKPWWVLLASALMTVLILVSPLLQVFLLIFREFLPGSIPTETESVSFPVLLMRMFFGAGLMEELLKALPVVGAYLLARQLPSPWRERIGVWEPLDGILLGAASAVGFTLLETLGQYVPEAIQNVTFQAGEGAGQLVGLQLLIPRIMGSVAGHMAYSGYLGYFIGLSVLKPRNFWKILGVGYLSAAGLHALWNATGFFSGFGLAVVGVLSYAFLAAAILKARALSPTRSQNFATRFITRP</sequence>
<dbReference type="CDD" id="cd00060">
    <property type="entry name" value="FHA"/>
    <property type="match status" value="1"/>
</dbReference>
<organism evidence="3 4">
    <name type="scientific">Microseira wollei NIES-4236</name>
    <dbReference type="NCBI Taxonomy" id="2530354"/>
    <lineage>
        <taxon>Bacteria</taxon>
        <taxon>Bacillati</taxon>
        <taxon>Cyanobacteriota</taxon>
        <taxon>Cyanophyceae</taxon>
        <taxon>Oscillatoriophycideae</taxon>
        <taxon>Aerosakkonematales</taxon>
        <taxon>Aerosakkonemataceae</taxon>
        <taxon>Microseira</taxon>
    </lineage>
</organism>
<dbReference type="SUPFAM" id="SSF49879">
    <property type="entry name" value="SMAD/FHA domain"/>
    <property type="match status" value="1"/>
</dbReference>
<feature type="transmembrane region" description="Helical" evidence="1">
    <location>
        <begin position="312"/>
        <end position="332"/>
    </location>
</feature>
<evidence type="ECO:0000259" key="2">
    <source>
        <dbReference type="PROSITE" id="PS50006"/>
    </source>
</evidence>
<feature type="transmembrane region" description="Helical" evidence="1">
    <location>
        <begin position="191"/>
        <end position="209"/>
    </location>
</feature>
<accession>A0AAV3X2P5</accession>
<dbReference type="RefSeq" id="WP_226575155.1">
    <property type="nucleotide sequence ID" value="NZ_BLAY01000008.1"/>
</dbReference>
<dbReference type="InterPro" id="IPR026898">
    <property type="entry name" value="PrsW"/>
</dbReference>
<keyword evidence="1" id="KW-1133">Transmembrane helix</keyword>
<protein>
    <submittedName>
        <fullName evidence="3">FHA domain-containing protein</fullName>
    </submittedName>
</protein>
<dbReference type="Proteomes" id="UP001050975">
    <property type="component" value="Unassembled WGS sequence"/>
</dbReference>
<dbReference type="Gene3D" id="2.60.200.20">
    <property type="match status" value="1"/>
</dbReference>
<dbReference type="GO" id="GO:0008233">
    <property type="term" value="F:peptidase activity"/>
    <property type="evidence" value="ECO:0007669"/>
    <property type="project" value="InterPro"/>
</dbReference>
<feature type="transmembrane region" description="Helical" evidence="1">
    <location>
        <begin position="388"/>
        <end position="406"/>
    </location>
</feature>
<dbReference type="PANTHER" id="PTHR23308">
    <property type="entry name" value="NUCLEAR INHIBITOR OF PROTEIN PHOSPHATASE-1"/>
    <property type="match status" value="1"/>
</dbReference>
<comment type="caution">
    <text evidence="3">The sequence shown here is derived from an EMBL/GenBank/DDBJ whole genome shotgun (WGS) entry which is preliminary data.</text>
</comment>
<evidence type="ECO:0000313" key="3">
    <source>
        <dbReference type="EMBL" id="GET36065.1"/>
    </source>
</evidence>
<dbReference type="Pfam" id="PF00498">
    <property type="entry name" value="FHA"/>
    <property type="match status" value="1"/>
</dbReference>
<keyword evidence="1" id="KW-0812">Transmembrane</keyword>
<dbReference type="PROSITE" id="PS50006">
    <property type="entry name" value="FHA_DOMAIN"/>
    <property type="match status" value="1"/>
</dbReference>